<keyword evidence="3" id="KW-0732">Signal</keyword>
<evidence type="ECO:0000256" key="3">
    <source>
        <dbReference type="ARBA" id="ARBA00022729"/>
    </source>
</evidence>
<dbReference type="Gene3D" id="3.40.190.10">
    <property type="entry name" value="Periplasmic binding protein-like II"/>
    <property type="match status" value="1"/>
</dbReference>
<evidence type="ECO:0000313" key="6">
    <source>
        <dbReference type="Proteomes" id="UP000605848"/>
    </source>
</evidence>
<dbReference type="GO" id="GO:1904680">
    <property type="term" value="F:peptide transmembrane transporter activity"/>
    <property type="evidence" value="ECO:0007669"/>
    <property type="project" value="TreeGrafter"/>
</dbReference>
<dbReference type="RefSeq" id="WP_246515677.1">
    <property type="nucleotide sequence ID" value="NZ_JAEQMY010000040.1"/>
</dbReference>
<dbReference type="Pfam" id="PF00496">
    <property type="entry name" value="SBP_bac_5"/>
    <property type="match status" value="1"/>
</dbReference>
<evidence type="ECO:0000313" key="5">
    <source>
        <dbReference type="EMBL" id="MBL0406416.1"/>
    </source>
</evidence>
<dbReference type="InterPro" id="IPR006311">
    <property type="entry name" value="TAT_signal"/>
</dbReference>
<dbReference type="GO" id="GO:0030288">
    <property type="term" value="C:outer membrane-bounded periplasmic space"/>
    <property type="evidence" value="ECO:0007669"/>
    <property type="project" value="TreeGrafter"/>
</dbReference>
<sequence>MKGISRRGILKTGAAAAALSVLPRATPAQETGEVETHGLSSFGDLKHGPDFKHFSFVNPDAPKGGKLAVQIKQTIGNQNFDTFNTLNIFVLKGDGAAGMSLTFDSLMTASGERIGLLGDEPDALYGLAAKSVRVSGDKLTYRFIMRPEARFHDGSRLTAKDAAFSLNILKTKGHPLFSQLLTQMASAEAESDEILRVRLTPQRSRDLHLVIAGLPILSER</sequence>
<dbReference type="PANTHER" id="PTHR30290">
    <property type="entry name" value="PERIPLASMIC BINDING COMPONENT OF ABC TRANSPORTER"/>
    <property type="match status" value="1"/>
</dbReference>
<dbReference type="AlphaFoldDB" id="A0A936Z9I5"/>
<dbReference type="GO" id="GO:0015833">
    <property type="term" value="P:peptide transport"/>
    <property type="evidence" value="ECO:0007669"/>
    <property type="project" value="TreeGrafter"/>
</dbReference>
<feature type="non-terminal residue" evidence="5">
    <location>
        <position position="220"/>
    </location>
</feature>
<dbReference type="SUPFAM" id="SSF53850">
    <property type="entry name" value="Periplasmic binding protein-like II"/>
    <property type="match status" value="1"/>
</dbReference>
<comment type="similarity">
    <text evidence="2">Belongs to the bacterial solute-binding protein 5 family.</text>
</comment>
<dbReference type="Proteomes" id="UP000605848">
    <property type="component" value="Unassembled WGS sequence"/>
</dbReference>
<reference evidence="5" key="1">
    <citation type="submission" date="2021-01" db="EMBL/GenBank/DDBJ databases">
        <title>Microvirga sp.</title>
        <authorList>
            <person name="Kim M.K."/>
        </authorList>
    </citation>
    <scope>NUCLEOTIDE SEQUENCE</scope>
    <source>
        <strain evidence="5">5420S-16</strain>
    </source>
</reference>
<dbReference type="PROSITE" id="PS51318">
    <property type="entry name" value="TAT"/>
    <property type="match status" value="1"/>
</dbReference>
<protein>
    <submittedName>
        <fullName evidence="5">ABC transporter substrate-binding protein</fullName>
    </submittedName>
</protein>
<dbReference type="PANTHER" id="PTHR30290:SF64">
    <property type="entry name" value="ABC TRANSPORTER PERIPLASMIC BINDING PROTEIN"/>
    <property type="match status" value="1"/>
</dbReference>
<proteinExistence type="inferred from homology"/>
<dbReference type="GO" id="GO:0042884">
    <property type="term" value="P:microcin transport"/>
    <property type="evidence" value="ECO:0007669"/>
    <property type="project" value="TreeGrafter"/>
</dbReference>
<name>A0A936Z9I5_9HYPH</name>
<comment type="caution">
    <text evidence="5">The sequence shown here is derived from an EMBL/GenBank/DDBJ whole genome shotgun (WGS) entry which is preliminary data.</text>
</comment>
<organism evidence="5 6">
    <name type="scientific">Microvirga aerilata</name>
    <dbReference type="NCBI Taxonomy" id="670292"/>
    <lineage>
        <taxon>Bacteria</taxon>
        <taxon>Pseudomonadati</taxon>
        <taxon>Pseudomonadota</taxon>
        <taxon>Alphaproteobacteria</taxon>
        <taxon>Hyphomicrobiales</taxon>
        <taxon>Methylobacteriaceae</taxon>
        <taxon>Microvirga</taxon>
    </lineage>
</organism>
<dbReference type="EMBL" id="JAEQMY010000040">
    <property type="protein sequence ID" value="MBL0406416.1"/>
    <property type="molecule type" value="Genomic_DNA"/>
</dbReference>
<evidence type="ECO:0000256" key="1">
    <source>
        <dbReference type="ARBA" id="ARBA00004418"/>
    </source>
</evidence>
<evidence type="ECO:0000256" key="2">
    <source>
        <dbReference type="ARBA" id="ARBA00005695"/>
    </source>
</evidence>
<feature type="domain" description="Solute-binding protein family 5" evidence="4">
    <location>
        <begin position="126"/>
        <end position="204"/>
    </location>
</feature>
<evidence type="ECO:0000259" key="4">
    <source>
        <dbReference type="Pfam" id="PF00496"/>
    </source>
</evidence>
<dbReference type="InterPro" id="IPR039424">
    <property type="entry name" value="SBP_5"/>
</dbReference>
<dbReference type="InterPro" id="IPR000914">
    <property type="entry name" value="SBP_5_dom"/>
</dbReference>
<comment type="subcellular location">
    <subcellularLocation>
        <location evidence="1">Periplasm</location>
    </subcellularLocation>
</comment>
<accession>A0A936Z9I5</accession>
<keyword evidence="6" id="KW-1185">Reference proteome</keyword>
<gene>
    <name evidence="5" type="ORF">JKG68_20875</name>
</gene>